<gene>
    <name evidence="3" type="ORF">KME15_05180</name>
</gene>
<dbReference type="PANTHER" id="PTHR45947:SF3">
    <property type="entry name" value="SULFOQUINOVOSYL TRANSFERASE SQD2"/>
    <property type="match status" value="1"/>
</dbReference>
<dbReference type="Pfam" id="PF00534">
    <property type="entry name" value="Glycos_transf_1"/>
    <property type="match status" value="1"/>
</dbReference>
<dbReference type="SUPFAM" id="SSF53756">
    <property type="entry name" value="UDP-Glycosyltransferase/glycogen phosphorylase"/>
    <property type="match status" value="1"/>
</dbReference>
<feature type="domain" description="Glycosyltransferase subfamily 4-like N-terminal" evidence="2">
    <location>
        <begin position="15"/>
        <end position="169"/>
    </location>
</feature>
<dbReference type="GO" id="GO:0016758">
    <property type="term" value="F:hexosyltransferase activity"/>
    <property type="evidence" value="ECO:0007669"/>
    <property type="project" value="TreeGrafter"/>
</dbReference>
<organism evidence="3 4">
    <name type="scientific">Drouetiella hepatica Uher 2000/2452</name>
    <dbReference type="NCBI Taxonomy" id="904376"/>
    <lineage>
        <taxon>Bacteria</taxon>
        <taxon>Bacillati</taxon>
        <taxon>Cyanobacteriota</taxon>
        <taxon>Cyanophyceae</taxon>
        <taxon>Oculatellales</taxon>
        <taxon>Oculatellaceae</taxon>
        <taxon>Drouetiella</taxon>
    </lineage>
</organism>
<dbReference type="CDD" id="cd03801">
    <property type="entry name" value="GT4_PimA-like"/>
    <property type="match status" value="1"/>
</dbReference>
<name>A0A951QA45_9CYAN</name>
<evidence type="ECO:0000259" key="1">
    <source>
        <dbReference type="Pfam" id="PF00534"/>
    </source>
</evidence>
<comment type="caution">
    <text evidence="3">The sequence shown here is derived from an EMBL/GenBank/DDBJ whole genome shotgun (WGS) entry which is preliminary data.</text>
</comment>
<dbReference type="InterPro" id="IPR050194">
    <property type="entry name" value="Glycosyltransferase_grp1"/>
</dbReference>
<dbReference type="Gene3D" id="3.40.50.2000">
    <property type="entry name" value="Glycogen Phosphorylase B"/>
    <property type="match status" value="2"/>
</dbReference>
<proteinExistence type="predicted"/>
<feature type="domain" description="Glycosyl transferase family 1" evidence="1">
    <location>
        <begin position="178"/>
        <end position="334"/>
    </location>
</feature>
<protein>
    <submittedName>
        <fullName evidence="3">Glycosyltransferase family 4 protein</fullName>
    </submittedName>
</protein>
<sequence length="370" mass="40938">MHVIVLENEPSSRRGGQELSLIDICKGLHQRGHKVSLLYTKPGDLLEQYQSFCTHIDFVDGYKLTLQNPAQFFTGLREVGQSIKAEPESLVYSNQYQESFFGYGLASLKRIPLVCHLRLPPPSTLGIQSRLGLHGAKRLIAISRCTRTDWIAAGFANDKIKLVYNGIDLGKFQPQASKLADSKVIAYVGRLDKVKGLETLLKAIALLKSEANSEKLHLRLLIAGKPLIQNAHYQDFLHQLTHQLNITANVEFLGHVADPAEVYRSSHLVVLPSLWAEPFGRSLLEAMACGVPVVASRVGGIPEVLSGEFAQGLFCPGDAEDLAAKLRYVLDWQAQDPSLGQRCRDYVSDRFPLSQAVEGVERVMLEALSQ</sequence>
<dbReference type="EMBL" id="JAHHHD010000004">
    <property type="protein sequence ID" value="MBW4658044.1"/>
    <property type="molecule type" value="Genomic_DNA"/>
</dbReference>
<evidence type="ECO:0000313" key="3">
    <source>
        <dbReference type="EMBL" id="MBW4658044.1"/>
    </source>
</evidence>
<dbReference type="AlphaFoldDB" id="A0A951QA45"/>
<dbReference type="PANTHER" id="PTHR45947">
    <property type="entry name" value="SULFOQUINOVOSYL TRANSFERASE SQD2"/>
    <property type="match status" value="1"/>
</dbReference>
<reference evidence="3" key="1">
    <citation type="submission" date="2021-05" db="EMBL/GenBank/DDBJ databases">
        <authorList>
            <person name="Pietrasiak N."/>
            <person name="Ward R."/>
            <person name="Stajich J.E."/>
            <person name="Kurbessoian T."/>
        </authorList>
    </citation>
    <scope>NUCLEOTIDE SEQUENCE</scope>
    <source>
        <strain evidence="3">UHER 2000/2452</strain>
    </source>
</reference>
<dbReference type="Pfam" id="PF13439">
    <property type="entry name" value="Glyco_transf_4"/>
    <property type="match status" value="1"/>
</dbReference>
<dbReference type="Proteomes" id="UP000757435">
    <property type="component" value="Unassembled WGS sequence"/>
</dbReference>
<evidence type="ECO:0000259" key="2">
    <source>
        <dbReference type="Pfam" id="PF13439"/>
    </source>
</evidence>
<dbReference type="InterPro" id="IPR028098">
    <property type="entry name" value="Glyco_trans_4-like_N"/>
</dbReference>
<dbReference type="InterPro" id="IPR001296">
    <property type="entry name" value="Glyco_trans_1"/>
</dbReference>
<reference evidence="3" key="2">
    <citation type="journal article" date="2022" name="Microbiol. Resour. Announc.">
        <title>Metagenome Sequencing to Explore Phylogenomics of Terrestrial Cyanobacteria.</title>
        <authorList>
            <person name="Ward R.D."/>
            <person name="Stajich J.E."/>
            <person name="Johansen J.R."/>
            <person name="Huntemann M."/>
            <person name="Clum A."/>
            <person name="Foster B."/>
            <person name="Foster B."/>
            <person name="Roux S."/>
            <person name="Palaniappan K."/>
            <person name="Varghese N."/>
            <person name="Mukherjee S."/>
            <person name="Reddy T.B.K."/>
            <person name="Daum C."/>
            <person name="Copeland A."/>
            <person name="Chen I.A."/>
            <person name="Ivanova N.N."/>
            <person name="Kyrpides N.C."/>
            <person name="Shapiro N."/>
            <person name="Eloe-Fadrosh E.A."/>
            <person name="Pietrasiak N."/>
        </authorList>
    </citation>
    <scope>NUCLEOTIDE SEQUENCE</scope>
    <source>
        <strain evidence="3">UHER 2000/2452</strain>
    </source>
</reference>
<accession>A0A951QA45</accession>
<evidence type="ECO:0000313" key="4">
    <source>
        <dbReference type="Proteomes" id="UP000757435"/>
    </source>
</evidence>